<comment type="caution">
    <text evidence="2">The sequence shown here is derived from an EMBL/GenBank/DDBJ whole genome shotgun (WGS) entry which is preliminary data.</text>
</comment>
<proteinExistence type="predicted"/>
<keyword evidence="1" id="KW-0732">Signal</keyword>
<dbReference type="PROSITE" id="PS51257">
    <property type="entry name" value="PROKAR_LIPOPROTEIN"/>
    <property type="match status" value="1"/>
</dbReference>
<organism evidence="2 3">
    <name type="scientific">Fontibacter flavus</name>
    <dbReference type="NCBI Taxonomy" id="654838"/>
    <lineage>
        <taxon>Bacteria</taxon>
        <taxon>Pseudomonadati</taxon>
        <taxon>Bacteroidota</taxon>
        <taxon>Cytophagia</taxon>
        <taxon>Cytophagales</taxon>
        <taxon>Cyclobacteriaceae</taxon>
        <taxon>Fontibacter</taxon>
    </lineage>
</organism>
<evidence type="ECO:0000313" key="2">
    <source>
        <dbReference type="EMBL" id="MFC0261895.1"/>
    </source>
</evidence>
<accession>A0ABV6FPU7</accession>
<feature type="chain" id="PRO_5047184298" evidence="1">
    <location>
        <begin position="23"/>
        <end position="356"/>
    </location>
</feature>
<feature type="signal peptide" evidence="1">
    <location>
        <begin position="1"/>
        <end position="22"/>
    </location>
</feature>
<dbReference type="Gene3D" id="2.120.10.30">
    <property type="entry name" value="TolB, C-terminal domain"/>
    <property type="match status" value="1"/>
</dbReference>
<dbReference type="Proteomes" id="UP001589797">
    <property type="component" value="Unassembled WGS sequence"/>
</dbReference>
<evidence type="ECO:0000313" key="3">
    <source>
        <dbReference type="Proteomes" id="UP001589797"/>
    </source>
</evidence>
<dbReference type="SUPFAM" id="SSF63829">
    <property type="entry name" value="Calcium-dependent phosphotriesterase"/>
    <property type="match status" value="1"/>
</dbReference>
<dbReference type="Pfam" id="PF17170">
    <property type="entry name" value="DUF5128"/>
    <property type="match status" value="1"/>
</dbReference>
<dbReference type="RefSeq" id="WP_382386338.1">
    <property type="nucleotide sequence ID" value="NZ_JBHLWI010000008.1"/>
</dbReference>
<evidence type="ECO:0000256" key="1">
    <source>
        <dbReference type="SAM" id="SignalP"/>
    </source>
</evidence>
<protein>
    <submittedName>
        <fullName evidence="2">6-bladed beta-propeller</fullName>
    </submittedName>
</protein>
<dbReference type="InterPro" id="IPR011042">
    <property type="entry name" value="6-blade_b-propeller_TolB-like"/>
</dbReference>
<name>A0ABV6FPU7_9BACT</name>
<dbReference type="EMBL" id="JBHLWI010000008">
    <property type="protein sequence ID" value="MFC0261895.1"/>
    <property type="molecule type" value="Genomic_DNA"/>
</dbReference>
<reference evidence="2 3" key="1">
    <citation type="submission" date="2024-09" db="EMBL/GenBank/DDBJ databases">
        <authorList>
            <person name="Sun Q."/>
            <person name="Mori K."/>
        </authorList>
    </citation>
    <scope>NUCLEOTIDE SEQUENCE [LARGE SCALE GENOMIC DNA]</scope>
    <source>
        <strain evidence="2 3">CCM 7650</strain>
    </source>
</reference>
<sequence>MKKILIVLSISFVVLVLTSCNRSDTSNMLYIEVPQNIDNELKLDMLSKSIKIVKLETNSEVLISRISEVYFFGGLLYVVDGTGRVLIFDDDGKYIKNLGKKGDGPGEYRFLTGFAWDSRTGNFFLGSGGKVMVFSENHELLMERKLPTNFDFLEYSDGNLKAITQMYDIKVDGGYSNQTVLYTMDSELDILDTLMLRKVFLEKRSASTLGYRHYWSGYNLKKFVYTPVTTNEPILRDTLFEYIDNKLEPFAKLNFPKPNKDEKGNKIYWICNIVNTSNYITSHYFKSGNEIMMFIFDKKNERAYNFELGILDDDGDRVLLRPLDTTHNVFYFVKNSKYASKEFEEQNPIIGIVKLK</sequence>
<gene>
    <name evidence="2" type="ORF">ACFFIP_04315</name>
</gene>
<keyword evidence="3" id="KW-1185">Reference proteome</keyword>